<evidence type="ECO:0000256" key="4">
    <source>
        <dbReference type="ARBA" id="ARBA00022839"/>
    </source>
</evidence>
<sequence>MDSDHIAVIASMVESLTPEQKAYYTPFFYNNYVKFLNNYKQRISSEDIKKIEMATRGQTKNFLWNLLRLDRQTASGAGVSTRVVPTTAAMTHGHVEEHNLKNNPALINKLKRTVEKELNTEIVETVLEAGMFLSPMGLHSASPDAYFRTRGNILVPIEIKCPFMYKDKNFYEVQASLNRKKNRYRVKGTAFSLNPVGDPVFVVETTDPHYRQMQRQMYVMNSPLGVYLVKFGDSSVANTVYREDAFCLSEHASESRIFNMIVSKNKAKSMYRLESKRFDSLINLQNFTEDEKRNLAAHGIYHQYGILTCAFCQNVADVDCVAEALCDLHDKCAESKHNEREINVMFPTFFSNQARVFTLPEHYSAYSKQGLFYDNVTKEYKTFCCGLKVQNVSHGKINHRDNCEFNKYYLH</sequence>
<dbReference type="GeneID" id="80541318"/>
<dbReference type="SUPFAM" id="SSF52980">
    <property type="entry name" value="Restriction endonuclease-like"/>
    <property type="match status" value="1"/>
</dbReference>
<keyword evidence="4" id="KW-0269">Exonuclease</keyword>
<evidence type="ECO:0000313" key="5">
    <source>
        <dbReference type="EMBL" id="QED40632.1"/>
    </source>
</evidence>
<dbReference type="KEGG" id="vg:80541318"/>
<evidence type="ECO:0000256" key="3">
    <source>
        <dbReference type="ARBA" id="ARBA00022801"/>
    </source>
</evidence>
<keyword evidence="1" id="KW-0540">Nuclease</keyword>
<dbReference type="Gene3D" id="3.90.320.10">
    <property type="match status" value="1"/>
</dbReference>
<dbReference type="GO" id="GO:0004527">
    <property type="term" value="F:exonuclease activity"/>
    <property type="evidence" value="ECO:0007669"/>
    <property type="project" value="UniProtKB-KW"/>
</dbReference>
<dbReference type="PANTHER" id="PTHR39953:SF1">
    <property type="entry name" value="RE54151P"/>
    <property type="match status" value="1"/>
</dbReference>
<dbReference type="InterPro" id="IPR034720">
    <property type="entry name" value="Viral_alk_exo"/>
</dbReference>
<keyword evidence="2" id="KW-0255">Endonuclease</keyword>
<dbReference type="InterPro" id="IPR011604">
    <property type="entry name" value="PDDEXK-like_dom_sf"/>
</dbReference>
<dbReference type="RefSeq" id="YP_010802548.1">
    <property type="nucleotide sequence ID" value="NC_077025.1"/>
</dbReference>
<dbReference type="GO" id="GO:0004519">
    <property type="term" value="F:endonuclease activity"/>
    <property type="evidence" value="ECO:0007669"/>
    <property type="project" value="UniProtKB-KW"/>
</dbReference>
<organism evidence="5 6">
    <name type="scientific">Chrysodeixis includens nucleopolyhedrovirus</name>
    <dbReference type="NCBI Taxonomy" id="1207438"/>
    <lineage>
        <taxon>Viruses</taxon>
        <taxon>Viruses incertae sedis</taxon>
        <taxon>Naldaviricetes</taxon>
        <taxon>Lefavirales</taxon>
        <taxon>Baculoviridae</taxon>
        <taxon>Alphabaculovirus</taxon>
        <taxon>Alphabaculovirus chrincludentis</taxon>
        <taxon>Alphabaculovirus alterchrincludentis</taxon>
    </lineage>
</organism>
<dbReference type="InterPro" id="IPR011335">
    <property type="entry name" value="Restrct_endonuc-II-like"/>
</dbReference>
<keyword evidence="6" id="KW-1185">Reference proteome</keyword>
<reference evidence="5" key="1">
    <citation type="journal article" date="2019" name="Viruses">
        <title>A Novel Alphabaculovirus from the Soybean Looper, Chrysodeixis includens, that Produces Tetrahedral Occlusion Bodies and Encodes Two Copies of he65.</title>
        <authorList>
            <person name="Harrison R.L."/>
            <person name="Rowley D.L."/>
            <person name="Popham H.J.R."/>
        </authorList>
    </citation>
    <scope>NUCLEOTIDE SEQUENCE</scope>
    <source>
        <strain evidence="5">ChinNPV-1</strain>
    </source>
</reference>
<evidence type="ECO:0000256" key="1">
    <source>
        <dbReference type="ARBA" id="ARBA00022722"/>
    </source>
</evidence>
<name>A0A5B8YT47_9ABAC</name>
<evidence type="ECO:0000256" key="2">
    <source>
        <dbReference type="ARBA" id="ARBA00022759"/>
    </source>
</evidence>
<dbReference type="Pfam" id="PF01771">
    <property type="entry name" value="Viral_alk_exo"/>
    <property type="match status" value="1"/>
</dbReference>
<dbReference type="PANTHER" id="PTHR39953">
    <property type="entry name" value="RE54151P"/>
    <property type="match status" value="1"/>
</dbReference>
<dbReference type="Proteomes" id="UP001162233">
    <property type="component" value="Segment"/>
</dbReference>
<accession>A0A5B8YT47</accession>
<dbReference type="EMBL" id="MK746083">
    <property type="protein sequence ID" value="QED40632.1"/>
    <property type="molecule type" value="Genomic_DNA"/>
</dbReference>
<keyword evidence="3" id="KW-0378">Hydrolase</keyword>
<protein>
    <submittedName>
        <fullName evidence="5">Alkaline nuclease</fullName>
    </submittedName>
</protein>
<evidence type="ECO:0000313" key="6">
    <source>
        <dbReference type="Proteomes" id="UP001162233"/>
    </source>
</evidence>
<proteinExistence type="predicted"/>